<dbReference type="Gramene" id="Zm00001eb034430_T001">
    <property type="protein sequence ID" value="Zm00001eb034430_P001"/>
    <property type="gene ID" value="Zm00001eb034430"/>
</dbReference>
<reference evidence="1" key="3">
    <citation type="submission" date="2021-05" db="UniProtKB">
        <authorList>
            <consortium name="EnsemblPlants"/>
        </authorList>
    </citation>
    <scope>IDENTIFICATION</scope>
    <source>
        <strain evidence="1">cv. B73</strain>
    </source>
</reference>
<evidence type="ECO:0000313" key="1">
    <source>
        <dbReference type="EnsemblPlants" id="Zm00001eb034430_P001"/>
    </source>
</evidence>
<reference evidence="1" key="2">
    <citation type="submission" date="2019-07" db="EMBL/GenBank/DDBJ databases">
        <authorList>
            <person name="Seetharam A."/>
            <person name="Woodhouse M."/>
            <person name="Cannon E."/>
        </authorList>
    </citation>
    <scope>NUCLEOTIDE SEQUENCE [LARGE SCALE GENOMIC DNA]</scope>
    <source>
        <strain evidence="1">cv. B73</strain>
    </source>
</reference>
<dbReference type="EnsemblPlants" id="Zm00001eb034430_T001">
    <property type="protein sequence ID" value="Zm00001eb034430_P001"/>
    <property type="gene ID" value="Zm00001eb034430"/>
</dbReference>
<dbReference type="AlphaFoldDB" id="A0A804LT15"/>
<keyword evidence="2" id="KW-1185">Reference proteome</keyword>
<dbReference type="InParanoid" id="A0A804LT15"/>
<accession>A0A804LT15</accession>
<evidence type="ECO:0000313" key="2">
    <source>
        <dbReference type="Proteomes" id="UP000007305"/>
    </source>
</evidence>
<name>A0A804LT15_MAIZE</name>
<protein>
    <submittedName>
        <fullName evidence="1">Uncharacterized protein</fullName>
    </submittedName>
</protein>
<reference evidence="2" key="1">
    <citation type="submission" date="2015-12" db="EMBL/GenBank/DDBJ databases">
        <title>Update maize B73 reference genome by single molecule sequencing technologies.</title>
        <authorList>
            <consortium name="Maize Genome Sequencing Project"/>
            <person name="Ware D."/>
        </authorList>
    </citation>
    <scope>NUCLEOTIDE SEQUENCE [LARGE SCALE GENOMIC DNA]</scope>
    <source>
        <strain evidence="2">cv. B73</strain>
    </source>
</reference>
<proteinExistence type="predicted"/>
<organism evidence="1 2">
    <name type="scientific">Zea mays</name>
    <name type="common">Maize</name>
    <dbReference type="NCBI Taxonomy" id="4577"/>
    <lineage>
        <taxon>Eukaryota</taxon>
        <taxon>Viridiplantae</taxon>
        <taxon>Streptophyta</taxon>
        <taxon>Embryophyta</taxon>
        <taxon>Tracheophyta</taxon>
        <taxon>Spermatophyta</taxon>
        <taxon>Magnoliopsida</taxon>
        <taxon>Liliopsida</taxon>
        <taxon>Poales</taxon>
        <taxon>Poaceae</taxon>
        <taxon>PACMAD clade</taxon>
        <taxon>Panicoideae</taxon>
        <taxon>Andropogonodae</taxon>
        <taxon>Andropogoneae</taxon>
        <taxon>Tripsacinae</taxon>
        <taxon>Zea</taxon>
    </lineage>
</organism>
<dbReference type="Proteomes" id="UP000007305">
    <property type="component" value="Chromosome 1"/>
</dbReference>
<sequence>MDIPMAQFPSRLPASAAATTPQWRVLHLVASWCPSCSFGFALLSGTRWHVHLHAMCAVISTELFMDREMTIEQVM</sequence>